<dbReference type="Gene3D" id="1.20.1600.10">
    <property type="entry name" value="Outer membrane efflux proteins (OEP)"/>
    <property type="match status" value="1"/>
</dbReference>
<dbReference type="KEGG" id="vin:AKJ08_1249"/>
<dbReference type="GO" id="GO:0015562">
    <property type="term" value="F:efflux transmembrane transporter activity"/>
    <property type="evidence" value="ECO:0007669"/>
    <property type="project" value="InterPro"/>
</dbReference>
<keyword evidence="7" id="KW-0998">Cell outer membrane</keyword>
<dbReference type="EMBL" id="CP012332">
    <property type="protein sequence ID" value="AKU90862.1"/>
    <property type="molecule type" value="Genomic_DNA"/>
</dbReference>
<evidence type="ECO:0000313" key="11">
    <source>
        <dbReference type="Proteomes" id="UP000055590"/>
    </source>
</evidence>
<protein>
    <submittedName>
        <fullName evidence="10">RND efflux system, outer membrane lipoprotein CmeC</fullName>
    </submittedName>
</protein>
<evidence type="ECO:0000256" key="4">
    <source>
        <dbReference type="ARBA" id="ARBA00022452"/>
    </source>
</evidence>
<evidence type="ECO:0000256" key="6">
    <source>
        <dbReference type="ARBA" id="ARBA00023136"/>
    </source>
</evidence>
<evidence type="ECO:0000256" key="2">
    <source>
        <dbReference type="ARBA" id="ARBA00007613"/>
    </source>
</evidence>
<keyword evidence="9" id="KW-0732">Signal</keyword>
<dbReference type="GO" id="GO:1990281">
    <property type="term" value="C:efflux pump complex"/>
    <property type="evidence" value="ECO:0007669"/>
    <property type="project" value="TreeGrafter"/>
</dbReference>
<dbReference type="Proteomes" id="UP000055590">
    <property type="component" value="Chromosome"/>
</dbReference>
<dbReference type="SUPFAM" id="SSF56954">
    <property type="entry name" value="Outer membrane efflux proteins (OEP)"/>
    <property type="match status" value="1"/>
</dbReference>
<dbReference type="InterPro" id="IPR051906">
    <property type="entry name" value="TolC-like"/>
</dbReference>
<dbReference type="InterPro" id="IPR003423">
    <property type="entry name" value="OMP_efflux"/>
</dbReference>
<dbReference type="AlphaFoldDB" id="A0A0K1PBJ0"/>
<dbReference type="OrthoDB" id="9772436at2"/>
<keyword evidence="4" id="KW-1134">Transmembrane beta strand</keyword>
<dbReference type="RefSeq" id="WP_050725261.1">
    <property type="nucleotide sequence ID" value="NZ_CP012332.1"/>
</dbReference>
<evidence type="ECO:0000256" key="1">
    <source>
        <dbReference type="ARBA" id="ARBA00004442"/>
    </source>
</evidence>
<dbReference type="Pfam" id="PF02321">
    <property type="entry name" value="OEP"/>
    <property type="match status" value="2"/>
</dbReference>
<name>A0A0K1PBJ0_9BACT</name>
<evidence type="ECO:0000256" key="7">
    <source>
        <dbReference type="ARBA" id="ARBA00023237"/>
    </source>
</evidence>
<dbReference type="GO" id="GO:0015288">
    <property type="term" value="F:porin activity"/>
    <property type="evidence" value="ECO:0007669"/>
    <property type="project" value="TreeGrafter"/>
</dbReference>
<evidence type="ECO:0000256" key="9">
    <source>
        <dbReference type="SAM" id="SignalP"/>
    </source>
</evidence>
<dbReference type="GO" id="GO:0009279">
    <property type="term" value="C:cell outer membrane"/>
    <property type="evidence" value="ECO:0007669"/>
    <property type="project" value="UniProtKB-SubCell"/>
</dbReference>
<accession>A0A0K1PBJ0</accession>
<feature type="signal peptide" evidence="9">
    <location>
        <begin position="1"/>
        <end position="21"/>
    </location>
</feature>
<keyword evidence="11" id="KW-1185">Reference proteome</keyword>
<keyword evidence="5" id="KW-0812">Transmembrane</keyword>
<keyword evidence="10" id="KW-0449">Lipoprotein</keyword>
<dbReference type="STRING" id="1391653.AKJ08_1249"/>
<feature type="coiled-coil region" evidence="8">
    <location>
        <begin position="355"/>
        <end position="420"/>
    </location>
</feature>
<evidence type="ECO:0000256" key="8">
    <source>
        <dbReference type="SAM" id="Coils"/>
    </source>
</evidence>
<feature type="chain" id="PRO_5005465359" evidence="9">
    <location>
        <begin position="22"/>
        <end position="428"/>
    </location>
</feature>
<gene>
    <name evidence="10" type="ORF">AKJ08_1249</name>
</gene>
<comment type="subcellular location">
    <subcellularLocation>
        <location evidence="1">Cell outer membrane</location>
    </subcellularLocation>
</comment>
<keyword evidence="8" id="KW-0175">Coiled coil</keyword>
<sequence length="428" mass="45403">MFRFRAAALAAALLVPVAAGAQDAAQVLTLDDAVRIALENQPSLRRARADTDAAEAGVAAARAPLLPQVSAQTGYQFQQRPTAVDATPFVRAGRHNFSVGGTVDQLVTDFGKSTNRLRASAALEDAQRESQRDVETSVVANVRNAFFTARARKSLVGVATRILENQQRHFEQVDAFVELGARSPYDLAQARTNVGSARSQLAAAEGNYRVARARLVQAMGLSQSAEFDVADQSLPPIAGEGGSADELLPDALAARPDVKALEQRIQAQEYTLRSNRAGYLPSIGLNAGVSEIGPGFNDLSTSWVAGATLTWPIFQGGATRAAVSQADAALAGLVADKDSLTQQVRYELEESLAGIDSSLAARASAEETVESAREQVRLAEGRYETGVGSLLELSDAELALQQAESALVQAEYDLSSARALLLERLGQR</sequence>
<evidence type="ECO:0000256" key="5">
    <source>
        <dbReference type="ARBA" id="ARBA00022692"/>
    </source>
</evidence>
<evidence type="ECO:0000313" key="10">
    <source>
        <dbReference type="EMBL" id="AKU90862.1"/>
    </source>
</evidence>
<dbReference type="InterPro" id="IPR028351">
    <property type="entry name" value="CyaE"/>
</dbReference>
<proteinExistence type="inferred from homology"/>
<dbReference type="PIRSF" id="PIRSF001892">
    <property type="entry name" value="CyaE"/>
    <property type="match status" value="1"/>
</dbReference>
<organism evidence="10 11">
    <name type="scientific">Vulgatibacter incomptus</name>
    <dbReference type="NCBI Taxonomy" id="1391653"/>
    <lineage>
        <taxon>Bacteria</taxon>
        <taxon>Pseudomonadati</taxon>
        <taxon>Myxococcota</taxon>
        <taxon>Myxococcia</taxon>
        <taxon>Myxococcales</taxon>
        <taxon>Cystobacterineae</taxon>
        <taxon>Vulgatibacteraceae</taxon>
        <taxon>Vulgatibacter</taxon>
    </lineage>
</organism>
<comment type="similarity">
    <text evidence="2">Belongs to the outer membrane factor (OMF) (TC 1.B.17) family.</text>
</comment>
<dbReference type="PANTHER" id="PTHR30026">
    <property type="entry name" value="OUTER MEMBRANE PROTEIN TOLC"/>
    <property type="match status" value="1"/>
</dbReference>
<keyword evidence="6" id="KW-0472">Membrane</keyword>
<dbReference type="PANTHER" id="PTHR30026:SF21">
    <property type="entry name" value="SLR1270 PROTEIN"/>
    <property type="match status" value="1"/>
</dbReference>
<reference evidence="10 11" key="1">
    <citation type="submission" date="2015-08" db="EMBL/GenBank/DDBJ databases">
        <authorList>
            <person name="Babu N.S."/>
            <person name="Beckwith C.J."/>
            <person name="Beseler K.G."/>
            <person name="Brison A."/>
            <person name="Carone J.V."/>
            <person name="Caskin T.P."/>
            <person name="Diamond M."/>
            <person name="Durham M.E."/>
            <person name="Foxe J.M."/>
            <person name="Go M."/>
            <person name="Henderson B.A."/>
            <person name="Jones I.B."/>
            <person name="McGettigan J.A."/>
            <person name="Micheletti S.J."/>
            <person name="Nasrallah M.E."/>
            <person name="Ortiz D."/>
            <person name="Piller C.R."/>
            <person name="Privatt S.R."/>
            <person name="Schneider S.L."/>
            <person name="Sharp S."/>
            <person name="Smith T.C."/>
            <person name="Stanton J.D."/>
            <person name="Ullery H.E."/>
            <person name="Wilson R.J."/>
            <person name="Serrano M.G."/>
            <person name="Buck G."/>
            <person name="Lee V."/>
            <person name="Wang Y."/>
            <person name="Carvalho R."/>
            <person name="Voegtly L."/>
            <person name="Shi R."/>
            <person name="Duckworth R."/>
            <person name="Johnson A."/>
            <person name="Loviza R."/>
            <person name="Walstead R."/>
            <person name="Shah Z."/>
            <person name="Kiflezghi M."/>
            <person name="Wade K."/>
            <person name="Ball S.L."/>
            <person name="Bradley K.W."/>
            <person name="Asai D.J."/>
            <person name="Bowman C.A."/>
            <person name="Russell D.A."/>
            <person name="Pope W.H."/>
            <person name="Jacobs-Sera D."/>
            <person name="Hendrix R.W."/>
            <person name="Hatfull G.F."/>
        </authorList>
    </citation>
    <scope>NUCLEOTIDE SEQUENCE [LARGE SCALE GENOMIC DNA]</scope>
    <source>
        <strain evidence="10 11">DSM 27710</strain>
    </source>
</reference>
<keyword evidence="3" id="KW-0813">Transport</keyword>
<evidence type="ECO:0000256" key="3">
    <source>
        <dbReference type="ARBA" id="ARBA00022448"/>
    </source>
</evidence>